<evidence type="ECO:0000256" key="5">
    <source>
        <dbReference type="ARBA" id="ARBA00023002"/>
    </source>
</evidence>
<dbReference type="PANTHER" id="PTHR33577:SF9">
    <property type="entry name" value="PEROXIDASE STCC"/>
    <property type="match status" value="1"/>
</dbReference>
<dbReference type="SUPFAM" id="SSF47571">
    <property type="entry name" value="Cloroperoxidase"/>
    <property type="match status" value="1"/>
</dbReference>
<sequence length="301" mass="32437">MRFTGATVSVVLSFAAAATAQLDVSGLLSSLSPPNPNDPRFTQFKRPGKNDVRSPCPGLNALANHGFIPRNGKGNTIPKLVKGLKAGMNMGADFTIAIGGLGLLSADSPDLLTSFDLNDLDQHNFPIEHDASLSRQDAFFGNDYSFYQPNWDTVLSYFHGQAETDLKSASAAKYARVNDSMTRNPEFTYGPREYILSYGETALYLQTMADPFSGNAKVEYVRSLFEQEKLPYALGWRPSTTPITLTTLGQMVLELSAISPEPIPEGLTVTADGYKNVLELLVGGSEVLGNLTQGLSTAVGL</sequence>
<comment type="similarity">
    <text evidence="7">Belongs to the chloroperoxidase family.</text>
</comment>
<feature type="chain" id="PRO_5020571989" description="Heme haloperoxidase family profile domain-containing protein" evidence="9">
    <location>
        <begin position="21"/>
        <end position="301"/>
    </location>
</feature>
<evidence type="ECO:0000256" key="3">
    <source>
        <dbReference type="ARBA" id="ARBA00022617"/>
    </source>
</evidence>
<evidence type="ECO:0000256" key="8">
    <source>
        <dbReference type="SAM" id="MobiDB-lite"/>
    </source>
</evidence>
<dbReference type="PANTHER" id="PTHR33577">
    <property type="entry name" value="STERIGMATOCYSTIN BIOSYNTHESIS PEROXIDASE STCC-RELATED"/>
    <property type="match status" value="1"/>
</dbReference>
<keyword evidence="4" id="KW-0479">Metal-binding</keyword>
<reference evidence="11 12" key="1">
    <citation type="submission" date="2017-03" db="EMBL/GenBank/DDBJ databases">
        <title>Genomes of endolithic fungi from Antarctica.</title>
        <authorList>
            <person name="Coleine C."/>
            <person name="Masonjones S."/>
            <person name="Stajich J.E."/>
        </authorList>
    </citation>
    <scope>NUCLEOTIDE SEQUENCE [LARGE SCALE GENOMIC DNA]</scope>
    <source>
        <strain evidence="11 12">CCFEE 6315</strain>
    </source>
</reference>
<protein>
    <recommendedName>
        <fullName evidence="10">Heme haloperoxidase family profile domain-containing protein</fullName>
    </recommendedName>
</protein>
<comment type="caution">
    <text evidence="11">The sequence shown here is derived from an EMBL/GenBank/DDBJ whole genome shotgun (WGS) entry which is preliminary data.</text>
</comment>
<feature type="region of interest" description="Disordered" evidence="8">
    <location>
        <begin position="29"/>
        <end position="51"/>
    </location>
</feature>
<keyword evidence="12" id="KW-1185">Reference proteome</keyword>
<comment type="cofactor">
    <cofactor evidence="1">
        <name>heme b</name>
        <dbReference type="ChEBI" id="CHEBI:60344"/>
    </cofactor>
</comment>
<gene>
    <name evidence="11" type="ORF">B0A50_06695</name>
</gene>
<keyword evidence="6" id="KW-0408">Iron</keyword>
<dbReference type="GO" id="GO:0004601">
    <property type="term" value="F:peroxidase activity"/>
    <property type="evidence" value="ECO:0007669"/>
    <property type="project" value="UniProtKB-KW"/>
</dbReference>
<evidence type="ECO:0000313" key="11">
    <source>
        <dbReference type="EMBL" id="TKA24375.1"/>
    </source>
</evidence>
<name>A0A4U0TRH0_9PEZI</name>
<evidence type="ECO:0000256" key="7">
    <source>
        <dbReference type="ARBA" id="ARBA00025795"/>
    </source>
</evidence>
<accession>A0A4U0TRH0</accession>
<dbReference type="GO" id="GO:0046872">
    <property type="term" value="F:metal ion binding"/>
    <property type="evidence" value="ECO:0007669"/>
    <property type="project" value="UniProtKB-KW"/>
</dbReference>
<dbReference type="Proteomes" id="UP000308549">
    <property type="component" value="Unassembled WGS sequence"/>
</dbReference>
<dbReference type="PROSITE" id="PS51405">
    <property type="entry name" value="HEME_HALOPEROXIDASE"/>
    <property type="match status" value="1"/>
</dbReference>
<dbReference type="EMBL" id="NAJL01000044">
    <property type="protein sequence ID" value="TKA24375.1"/>
    <property type="molecule type" value="Genomic_DNA"/>
</dbReference>
<organism evidence="11 12">
    <name type="scientific">Salinomyces thailandicus</name>
    <dbReference type="NCBI Taxonomy" id="706561"/>
    <lineage>
        <taxon>Eukaryota</taxon>
        <taxon>Fungi</taxon>
        <taxon>Dikarya</taxon>
        <taxon>Ascomycota</taxon>
        <taxon>Pezizomycotina</taxon>
        <taxon>Dothideomycetes</taxon>
        <taxon>Dothideomycetidae</taxon>
        <taxon>Mycosphaerellales</taxon>
        <taxon>Teratosphaeriaceae</taxon>
        <taxon>Salinomyces</taxon>
    </lineage>
</organism>
<evidence type="ECO:0000259" key="10">
    <source>
        <dbReference type="PROSITE" id="PS51405"/>
    </source>
</evidence>
<dbReference type="InterPro" id="IPR000028">
    <property type="entry name" value="Chloroperoxidase"/>
</dbReference>
<evidence type="ECO:0000256" key="2">
    <source>
        <dbReference type="ARBA" id="ARBA00022559"/>
    </source>
</evidence>
<keyword evidence="2" id="KW-0575">Peroxidase</keyword>
<feature type="domain" description="Heme haloperoxidase family profile" evidence="10">
    <location>
        <begin position="40"/>
        <end position="250"/>
    </location>
</feature>
<evidence type="ECO:0000256" key="9">
    <source>
        <dbReference type="SAM" id="SignalP"/>
    </source>
</evidence>
<evidence type="ECO:0000256" key="1">
    <source>
        <dbReference type="ARBA" id="ARBA00001970"/>
    </source>
</evidence>
<proteinExistence type="inferred from homology"/>
<dbReference type="InterPro" id="IPR036851">
    <property type="entry name" value="Chloroperoxidase-like_sf"/>
</dbReference>
<keyword evidence="5" id="KW-0560">Oxidoreductase</keyword>
<evidence type="ECO:0000313" key="12">
    <source>
        <dbReference type="Proteomes" id="UP000308549"/>
    </source>
</evidence>
<dbReference type="AlphaFoldDB" id="A0A4U0TRH0"/>
<evidence type="ECO:0000256" key="6">
    <source>
        <dbReference type="ARBA" id="ARBA00023004"/>
    </source>
</evidence>
<keyword evidence="9" id="KW-0732">Signal</keyword>
<dbReference type="OrthoDB" id="407298at2759"/>
<keyword evidence="3" id="KW-0349">Heme</keyword>
<evidence type="ECO:0000256" key="4">
    <source>
        <dbReference type="ARBA" id="ARBA00022723"/>
    </source>
</evidence>
<dbReference type="Pfam" id="PF01328">
    <property type="entry name" value="Peroxidase_2"/>
    <property type="match status" value="1"/>
</dbReference>
<dbReference type="Gene3D" id="1.10.489.10">
    <property type="entry name" value="Chloroperoxidase-like"/>
    <property type="match status" value="1"/>
</dbReference>
<feature type="signal peptide" evidence="9">
    <location>
        <begin position="1"/>
        <end position="20"/>
    </location>
</feature>